<evidence type="ECO:0000313" key="8">
    <source>
        <dbReference type="Proteomes" id="UP000823399"/>
    </source>
</evidence>
<organism evidence="7 8">
    <name type="scientific">Suillus discolor</name>
    <dbReference type="NCBI Taxonomy" id="1912936"/>
    <lineage>
        <taxon>Eukaryota</taxon>
        <taxon>Fungi</taxon>
        <taxon>Dikarya</taxon>
        <taxon>Basidiomycota</taxon>
        <taxon>Agaricomycotina</taxon>
        <taxon>Agaricomycetes</taxon>
        <taxon>Agaricomycetidae</taxon>
        <taxon>Boletales</taxon>
        <taxon>Suillineae</taxon>
        <taxon>Suillaceae</taxon>
        <taxon>Suillus</taxon>
    </lineage>
</organism>
<keyword evidence="5" id="KW-0175">Coiled coil</keyword>
<dbReference type="AlphaFoldDB" id="A0A9P7EQ01"/>
<feature type="coiled-coil region" evidence="5">
    <location>
        <begin position="97"/>
        <end position="150"/>
    </location>
</feature>
<dbReference type="InterPro" id="IPR051515">
    <property type="entry name" value="IRG"/>
</dbReference>
<dbReference type="GeneID" id="64706682"/>
<dbReference type="SUPFAM" id="SSF52540">
    <property type="entry name" value="P-loop containing nucleoside triphosphate hydrolases"/>
    <property type="match status" value="1"/>
</dbReference>
<reference evidence="7" key="1">
    <citation type="journal article" date="2020" name="New Phytol.">
        <title>Comparative genomics reveals dynamic genome evolution in host specialist ectomycorrhizal fungi.</title>
        <authorList>
            <person name="Lofgren L.A."/>
            <person name="Nguyen N.H."/>
            <person name="Vilgalys R."/>
            <person name="Ruytinx J."/>
            <person name="Liao H.L."/>
            <person name="Branco S."/>
            <person name="Kuo A."/>
            <person name="LaButti K."/>
            <person name="Lipzen A."/>
            <person name="Andreopoulos W."/>
            <person name="Pangilinan J."/>
            <person name="Riley R."/>
            <person name="Hundley H."/>
            <person name="Na H."/>
            <person name="Barry K."/>
            <person name="Grigoriev I.V."/>
            <person name="Stajich J.E."/>
            <person name="Kennedy P.G."/>
        </authorList>
    </citation>
    <scope>NUCLEOTIDE SEQUENCE</scope>
    <source>
        <strain evidence="7">FC423</strain>
    </source>
</reference>
<dbReference type="InterPro" id="IPR007743">
    <property type="entry name" value="Immunity-related_GTPase-like"/>
</dbReference>
<comment type="caution">
    <text evidence="7">The sequence shown here is derived from an EMBL/GenBank/DDBJ whole genome shotgun (WGS) entry which is preliminary data.</text>
</comment>
<dbReference type="GO" id="GO:0016787">
    <property type="term" value="F:hydrolase activity"/>
    <property type="evidence" value="ECO:0007669"/>
    <property type="project" value="UniProtKB-KW"/>
</dbReference>
<evidence type="ECO:0000256" key="3">
    <source>
        <dbReference type="ARBA" id="ARBA00022801"/>
    </source>
</evidence>
<keyword evidence="8" id="KW-1185">Reference proteome</keyword>
<comment type="similarity">
    <text evidence="1">Belongs to the TRAFAC class dynamin-like GTPase superfamily. IRG family.</text>
</comment>
<dbReference type="Pfam" id="PF05049">
    <property type="entry name" value="IIGP"/>
    <property type="match status" value="1"/>
</dbReference>
<keyword evidence="4" id="KW-0342">GTP-binding</keyword>
<dbReference type="PROSITE" id="PS51716">
    <property type="entry name" value="G_IRG"/>
    <property type="match status" value="1"/>
</dbReference>
<keyword evidence="3" id="KW-0378">Hydrolase</keyword>
<dbReference type="InterPro" id="IPR030385">
    <property type="entry name" value="G_IRG_dom"/>
</dbReference>
<dbReference type="Gene3D" id="3.40.50.300">
    <property type="entry name" value="P-loop containing nucleotide triphosphate hydrolases"/>
    <property type="match status" value="1"/>
</dbReference>
<accession>A0A9P7EQ01</accession>
<evidence type="ECO:0000256" key="1">
    <source>
        <dbReference type="ARBA" id="ARBA00005429"/>
    </source>
</evidence>
<dbReference type="RefSeq" id="XP_041284196.1">
    <property type="nucleotide sequence ID" value="XM_041444423.1"/>
</dbReference>
<evidence type="ECO:0000256" key="4">
    <source>
        <dbReference type="ARBA" id="ARBA00023134"/>
    </source>
</evidence>
<protein>
    <submittedName>
        <fullName evidence="7">Interferon-inducible GTPase-domain-containing protein</fullName>
    </submittedName>
</protein>
<dbReference type="InterPro" id="IPR027417">
    <property type="entry name" value="P-loop_NTPase"/>
</dbReference>
<name>A0A9P7EQ01_9AGAM</name>
<evidence type="ECO:0000259" key="6">
    <source>
        <dbReference type="PROSITE" id="PS51716"/>
    </source>
</evidence>
<proteinExistence type="inferred from homology"/>
<evidence type="ECO:0000256" key="2">
    <source>
        <dbReference type="ARBA" id="ARBA00022741"/>
    </source>
</evidence>
<gene>
    <name evidence="7" type="ORF">F5147DRAFT_842550</name>
</gene>
<evidence type="ECO:0000256" key="5">
    <source>
        <dbReference type="SAM" id="Coils"/>
    </source>
</evidence>
<keyword evidence="2" id="KW-0547">Nucleotide-binding</keyword>
<dbReference type="OrthoDB" id="422720at2759"/>
<dbReference type="GO" id="GO:0005525">
    <property type="term" value="F:GTP binding"/>
    <property type="evidence" value="ECO:0007669"/>
    <property type="project" value="UniProtKB-KW"/>
</dbReference>
<dbReference type="GO" id="GO:0016020">
    <property type="term" value="C:membrane"/>
    <property type="evidence" value="ECO:0007669"/>
    <property type="project" value="InterPro"/>
</dbReference>
<sequence>MGATPSLIEREARPHAEAVAEQARKDVELAQAALIKIIQANQKSQQKAAEAQLAAQAQVYKEMVTTLQAERAAKEAVQVQFHKEMIALVQAEWAAIQKRASMDIQSAQEHVEKLQERDATADQEATDALKKVAEERVKMANAAKEEAERKLKEGIQPVVTPTPEEVSAARQRVQYDEDLFHIAVTGVAGGGKSSLINAFRGLRNKDTGSAATGVTETMLVTARYASSNMEQIYAWYDIPGAGTLKIPDWQYFHAKELYVFDGIIVLFDNHFTMTDIAILANCKHFKIPTYIVRSKADQHICNIMNDMGYYSGDDESEDRKKTLYRAAQEQFIQQTRQSVKDNLESANMPDQRVYVVSNKTMLDVVKGKQPPENIIHEIELLSDLEWSRTGPGEEYVAVC</sequence>
<dbReference type="PANTHER" id="PTHR32341:SF10">
    <property type="entry name" value="INTERFERON-INDUCIBLE GTPASE 5"/>
    <property type="match status" value="1"/>
</dbReference>
<dbReference type="Proteomes" id="UP000823399">
    <property type="component" value="Unassembled WGS sequence"/>
</dbReference>
<dbReference type="PANTHER" id="PTHR32341">
    <property type="entry name" value="INTERFERON-INDUCIBLE GTPASE"/>
    <property type="match status" value="1"/>
</dbReference>
<feature type="domain" description="IRG-type G" evidence="6">
    <location>
        <begin position="178"/>
        <end position="374"/>
    </location>
</feature>
<evidence type="ECO:0000313" key="7">
    <source>
        <dbReference type="EMBL" id="KAG2081040.1"/>
    </source>
</evidence>
<dbReference type="EMBL" id="JABBWM010000457">
    <property type="protein sequence ID" value="KAG2081040.1"/>
    <property type="molecule type" value="Genomic_DNA"/>
</dbReference>